<sequence length="203" mass="22269">MHDDNWHSENPQPYLVEKGSNVTLTCTGKGTSAGYQYQPYDMNLFFNSAHLEIANCINGKRSPVKTCNLTLRWPDVRGNYTCQAVSDMGCTYKELELKVADGRKPTIIKAPVNQSAHIGSNVTFNCTVSGDPTRAVNWTKDGKLLPINQKVLTNLTTGESQLVIRGVRMDDTSTGKYRCVATNSMGTEKSRAGALLVVGKVLH</sequence>
<dbReference type="InterPro" id="IPR013783">
    <property type="entry name" value="Ig-like_fold"/>
</dbReference>
<keyword evidence="2" id="KW-0677">Repeat</keyword>
<name>A0ABN8QB88_9CNID</name>
<dbReference type="InterPro" id="IPR003598">
    <property type="entry name" value="Ig_sub2"/>
</dbReference>
<dbReference type="InterPro" id="IPR036179">
    <property type="entry name" value="Ig-like_dom_sf"/>
</dbReference>
<dbReference type="Pfam" id="PF07679">
    <property type="entry name" value="I-set"/>
    <property type="match status" value="1"/>
</dbReference>
<dbReference type="SMART" id="SM00409">
    <property type="entry name" value="IG"/>
    <property type="match status" value="2"/>
</dbReference>
<evidence type="ECO:0000256" key="3">
    <source>
        <dbReference type="ARBA" id="ARBA00023157"/>
    </source>
</evidence>
<dbReference type="Gene3D" id="2.60.40.10">
    <property type="entry name" value="Immunoglobulins"/>
    <property type="match status" value="2"/>
</dbReference>
<dbReference type="PROSITE" id="PS50835">
    <property type="entry name" value="IG_LIKE"/>
    <property type="match status" value="1"/>
</dbReference>
<dbReference type="PANTHER" id="PTHR12231:SF253">
    <property type="entry name" value="DPR-INTERACTING PROTEIN ETA, ISOFORM B-RELATED"/>
    <property type="match status" value="1"/>
</dbReference>
<evidence type="ECO:0000313" key="7">
    <source>
        <dbReference type="Proteomes" id="UP001159427"/>
    </source>
</evidence>
<dbReference type="InterPro" id="IPR051170">
    <property type="entry name" value="Neural/epithelial_adhesion"/>
</dbReference>
<dbReference type="EMBL" id="CALNXI010001232">
    <property type="protein sequence ID" value="CAH3161097.1"/>
    <property type="molecule type" value="Genomic_DNA"/>
</dbReference>
<dbReference type="InterPro" id="IPR003599">
    <property type="entry name" value="Ig_sub"/>
</dbReference>
<evidence type="ECO:0000259" key="5">
    <source>
        <dbReference type="PROSITE" id="PS50835"/>
    </source>
</evidence>
<feature type="domain" description="Ig-like" evidence="5">
    <location>
        <begin position="105"/>
        <end position="192"/>
    </location>
</feature>
<dbReference type="SUPFAM" id="SSF48726">
    <property type="entry name" value="Immunoglobulin"/>
    <property type="match status" value="2"/>
</dbReference>
<keyword evidence="3" id="KW-1015">Disulfide bond</keyword>
<evidence type="ECO:0000256" key="1">
    <source>
        <dbReference type="ARBA" id="ARBA00022729"/>
    </source>
</evidence>
<evidence type="ECO:0000313" key="6">
    <source>
        <dbReference type="EMBL" id="CAH3161097.1"/>
    </source>
</evidence>
<dbReference type="SMART" id="SM00408">
    <property type="entry name" value="IGc2"/>
    <property type="match status" value="1"/>
</dbReference>
<keyword evidence="4" id="KW-0393">Immunoglobulin domain</keyword>
<keyword evidence="7" id="KW-1185">Reference proteome</keyword>
<dbReference type="InterPro" id="IPR013098">
    <property type="entry name" value="Ig_I-set"/>
</dbReference>
<evidence type="ECO:0000256" key="4">
    <source>
        <dbReference type="ARBA" id="ARBA00023319"/>
    </source>
</evidence>
<protein>
    <recommendedName>
        <fullName evidence="5">Ig-like domain-containing protein</fullName>
    </recommendedName>
</protein>
<dbReference type="PANTHER" id="PTHR12231">
    <property type="entry name" value="CTX-RELATED TYPE I TRANSMEMBRANE PROTEIN"/>
    <property type="match status" value="1"/>
</dbReference>
<dbReference type="InterPro" id="IPR007110">
    <property type="entry name" value="Ig-like_dom"/>
</dbReference>
<gene>
    <name evidence="6" type="ORF">PEVE_00003834</name>
</gene>
<proteinExistence type="predicted"/>
<reference evidence="6 7" key="1">
    <citation type="submission" date="2022-05" db="EMBL/GenBank/DDBJ databases">
        <authorList>
            <consortium name="Genoscope - CEA"/>
            <person name="William W."/>
        </authorList>
    </citation>
    <scope>NUCLEOTIDE SEQUENCE [LARGE SCALE GENOMIC DNA]</scope>
</reference>
<keyword evidence="1" id="KW-0732">Signal</keyword>
<evidence type="ECO:0000256" key="2">
    <source>
        <dbReference type="ARBA" id="ARBA00022737"/>
    </source>
</evidence>
<organism evidence="6 7">
    <name type="scientific">Porites evermanni</name>
    <dbReference type="NCBI Taxonomy" id="104178"/>
    <lineage>
        <taxon>Eukaryota</taxon>
        <taxon>Metazoa</taxon>
        <taxon>Cnidaria</taxon>
        <taxon>Anthozoa</taxon>
        <taxon>Hexacorallia</taxon>
        <taxon>Scleractinia</taxon>
        <taxon>Fungiina</taxon>
        <taxon>Poritidae</taxon>
        <taxon>Porites</taxon>
    </lineage>
</organism>
<accession>A0ABN8QB88</accession>
<dbReference type="Proteomes" id="UP001159427">
    <property type="component" value="Unassembled WGS sequence"/>
</dbReference>
<comment type="caution">
    <text evidence="6">The sequence shown here is derived from an EMBL/GenBank/DDBJ whole genome shotgun (WGS) entry which is preliminary data.</text>
</comment>